<organism evidence="2">
    <name type="scientific">Culex pipiens</name>
    <name type="common">House mosquito</name>
    <dbReference type="NCBI Taxonomy" id="7175"/>
    <lineage>
        <taxon>Eukaryota</taxon>
        <taxon>Metazoa</taxon>
        <taxon>Ecdysozoa</taxon>
        <taxon>Arthropoda</taxon>
        <taxon>Hexapoda</taxon>
        <taxon>Insecta</taxon>
        <taxon>Pterygota</taxon>
        <taxon>Neoptera</taxon>
        <taxon>Endopterygota</taxon>
        <taxon>Diptera</taxon>
        <taxon>Nematocera</taxon>
        <taxon>Culicoidea</taxon>
        <taxon>Culicidae</taxon>
        <taxon>Culicinae</taxon>
        <taxon>Culicini</taxon>
        <taxon>Culex</taxon>
        <taxon>Culex</taxon>
    </lineage>
</organism>
<evidence type="ECO:0000256" key="1">
    <source>
        <dbReference type="SAM" id="MobiDB-lite"/>
    </source>
</evidence>
<accession>A0A8D8CL62</accession>
<name>A0A8D8CL62_CULPI</name>
<protein>
    <submittedName>
        <fullName evidence="2">(northern house mosquito) hypothetical protein</fullName>
    </submittedName>
</protein>
<reference evidence="2" key="1">
    <citation type="submission" date="2021-05" db="EMBL/GenBank/DDBJ databases">
        <authorList>
            <person name="Alioto T."/>
            <person name="Alioto T."/>
            <person name="Gomez Garrido J."/>
        </authorList>
    </citation>
    <scope>NUCLEOTIDE SEQUENCE</scope>
</reference>
<proteinExistence type="predicted"/>
<sequence>MRRQLLQTNRPAKAQTSLPPRRICVESRQPVQVRLLSACLCPENWPTLSPNRFPRRKGSSSKGRWRSFSRQGPHQTGPGYGLSVRTLLTHLQVQHDDPRAPPTTTPRPGIVLQVSPLSTSHRQSASVPFPHSATFRWTSLRVQRMHGNV</sequence>
<feature type="region of interest" description="Disordered" evidence="1">
    <location>
        <begin position="49"/>
        <end position="81"/>
    </location>
</feature>
<dbReference type="AlphaFoldDB" id="A0A8D8CL62"/>
<evidence type="ECO:0000313" key="2">
    <source>
        <dbReference type="EMBL" id="CAG6496509.1"/>
    </source>
</evidence>
<dbReference type="EMBL" id="HBUE01131203">
    <property type="protein sequence ID" value="CAG6496509.1"/>
    <property type="molecule type" value="Transcribed_RNA"/>
</dbReference>
<feature type="compositionally biased region" description="Basic residues" evidence="1">
    <location>
        <begin position="53"/>
        <end position="67"/>
    </location>
</feature>